<sequence>MPKSSTAFLKTVIYIMGLIMIALSVILIPQIIINISDSSSMVKWIVYPIVIGVFLTTIPFYLALYQALKLLRLIDQKQTFSEEAVFTLKRIKQCALTITGIYILTMPFIYLFAEKDDAPGAIIIGMVPLFVSFVVAVFASLLQKLFKNALEIKTENDLTV</sequence>
<comment type="caution">
    <text evidence="2">The sequence shown here is derived from an EMBL/GenBank/DDBJ whole genome shotgun (WGS) entry which is preliminary data.</text>
</comment>
<keyword evidence="1" id="KW-0472">Membrane</keyword>
<evidence type="ECO:0000256" key="1">
    <source>
        <dbReference type="SAM" id="Phobius"/>
    </source>
</evidence>
<dbReference type="STRING" id="582851.GCA_900162665_03150"/>
<keyword evidence="3" id="KW-1185">Reference proteome</keyword>
<dbReference type="InterPro" id="IPR021354">
    <property type="entry name" value="DUF2975"/>
</dbReference>
<feature type="transmembrane region" description="Helical" evidence="1">
    <location>
        <begin position="119"/>
        <end position="142"/>
    </location>
</feature>
<feature type="transmembrane region" description="Helical" evidence="1">
    <location>
        <begin position="12"/>
        <end position="33"/>
    </location>
</feature>
<name>A0A511ZGV7_9BACI</name>
<keyword evidence="1" id="KW-0812">Transmembrane</keyword>
<dbReference type="EMBL" id="BJYM01000005">
    <property type="protein sequence ID" value="GEN86680.1"/>
    <property type="molecule type" value="Genomic_DNA"/>
</dbReference>
<dbReference type="Pfam" id="PF11188">
    <property type="entry name" value="DUF2975"/>
    <property type="match status" value="1"/>
</dbReference>
<keyword evidence="1" id="KW-1133">Transmembrane helix</keyword>
<accession>A0A511ZGV7</accession>
<evidence type="ECO:0000313" key="2">
    <source>
        <dbReference type="EMBL" id="GEN86680.1"/>
    </source>
</evidence>
<feature type="transmembrane region" description="Helical" evidence="1">
    <location>
        <begin position="45"/>
        <end position="68"/>
    </location>
</feature>
<reference evidence="2 3" key="1">
    <citation type="submission" date="2019-07" db="EMBL/GenBank/DDBJ databases">
        <title>Whole genome shotgun sequence of Oceanobacillus sojae NBRC 105379.</title>
        <authorList>
            <person name="Hosoyama A."/>
            <person name="Uohara A."/>
            <person name="Ohji S."/>
            <person name="Ichikawa N."/>
        </authorList>
    </citation>
    <scope>NUCLEOTIDE SEQUENCE [LARGE SCALE GENOMIC DNA]</scope>
    <source>
        <strain evidence="2 3">NBRC 105379</strain>
    </source>
</reference>
<dbReference type="OrthoDB" id="1100174at2"/>
<dbReference type="RefSeq" id="WP_147209718.1">
    <property type="nucleotide sequence ID" value="NZ_BJYM01000005.1"/>
</dbReference>
<proteinExistence type="predicted"/>
<dbReference type="AlphaFoldDB" id="A0A511ZGV7"/>
<organism evidence="2 3">
    <name type="scientific">Oceanobacillus sojae</name>
    <dbReference type="NCBI Taxonomy" id="582851"/>
    <lineage>
        <taxon>Bacteria</taxon>
        <taxon>Bacillati</taxon>
        <taxon>Bacillota</taxon>
        <taxon>Bacilli</taxon>
        <taxon>Bacillales</taxon>
        <taxon>Bacillaceae</taxon>
        <taxon>Oceanobacillus</taxon>
    </lineage>
</organism>
<feature type="transmembrane region" description="Helical" evidence="1">
    <location>
        <begin position="94"/>
        <end position="113"/>
    </location>
</feature>
<evidence type="ECO:0000313" key="3">
    <source>
        <dbReference type="Proteomes" id="UP000321558"/>
    </source>
</evidence>
<dbReference type="Proteomes" id="UP000321558">
    <property type="component" value="Unassembled WGS sequence"/>
</dbReference>
<gene>
    <name evidence="2" type="ORF">OSO01_14190</name>
</gene>
<protein>
    <submittedName>
        <fullName evidence="2">Membrane protein</fullName>
    </submittedName>
</protein>